<proteinExistence type="predicted"/>
<protein>
    <recommendedName>
        <fullName evidence="1">Beta-ketoacyl synthase-like N-terminal domain-containing protein</fullName>
    </recommendedName>
</protein>
<dbReference type="AlphaFoldDB" id="A0A0U2WNT2"/>
<dbReference type="Pfam" id="PF13723">
    <property type="entry name" value="Ketoacyl-synt_2"/>
    <property type="match status" value="1"/>
</dbReference>
<accession>A0A0U2WNT2</accession>
<reference evidence="2 3" key="1">
    <citation type="submission" date="2015-03" db="EMBL/GenBank/DDBJ databases">
        <authorList>
            <person name="Murphy D."/>
        </authorList>
    </citation>
    <scope>NUCLEOTIDE SEQUENCE [LARGE SCALE GENOMIC DNA]</scope>
    <source>
        <strain evidence="2 3">KMM 520</strain>
    </source>
</reference>
<dbReference type="EMBL" id="CP011035">
    <property type="protein sequence ID" value="ALS35034.1"/>
    <property type="molecule type" value="Genomic_DNA"/>
</dbReference>
<name>A0A0U2WNT2_9GAMM</name>
<dbReference type="PATRIC" id="fig|1315283.4.peg.3623"/>
<evidence type="ECO:0000313" key="3">
    <source>
        <dbReference type="Proteomes" id="UP000065261"/>
    </source>
</evidence>
<organism evidence="2">
    <name type="scientific">Pseudoalteromonas translucida KMM 520</name>
    <dbReference type="NCBI Taxonomy" id="1315283"/>
    <lineage>
        <taxon>Bacteria</taxon>
        <taxon>Pseudomonadati</taxon>
        <taxon>Pseudomonadota</taxon>
        <taxon>Gammaproteobacteria</taxon>
        <taxon>Alteromonadales</taxon>
        <taxon>Pseudoalteromonadaceae</taxon>
        <taxon>Pseudoalteromonas</taxon>
    </lineage>
</organism>
<feature type="domain" description="Beta-ketoacyl synthase-like N-terminal" evidence="1">
    <location>
        <begin position="11"/>
        <end position="233"/>
    </location>
</feature>
<gene>
    <name evidence="2" type="ORF">PTRA_b0576</name>
</gene>
<dbReference type="RefSeq" id="WP_083497564.1">
    <property type="nucleotide sequence ID" value="NZ_CP011035.1"/>
</dbReference>
<dbReference type="KEGG" id="ptn:PTRA_b0576"/>
<sequence length="237" mass="26524">MKFVVEQLATWIQPEQRQIESDHWYDNSPITLDWVAPMQRRRMTRFSKMVLHSAQQVSSADQHTNLSAVFSSRHGDLHKTANLLVDIVNQQPLSPTGFGLSVHNAAAGLFSIIKSNTCAMNAIAAGAESFMCAIVEAYIRLVDSNEQYMLVVHSDETLPDIYNQFADELQITHSIAMIVRLAQANEPCFSLNKVLNSATKNSNLPMSLQGAKALHDKKSAILTHTTLAHHWQLTYHD</sequence>
<dbReference type="OrthoDB" id="9798676at2"/>
<evidence type="ECO:0000259" key="1">
    <source>
        <dbReference type="Pfam" id="PF13723"/>
    </source>
</evidence>
<dbReference type="InterPro" id="IPR014030">
    <property type="entry name" value="Ketoacyl_synth_N"/>
</dbReference>
<dbReference type="Proteomes" id="UP000065261">
    <property type="component" value="Chromosome II"/>
</dbReference>
<evidence type="ECO:0000313" key="2">
    <source>
        <dbReference type="EMBL" id="ALS35034.1"/>
    </source>
</evidence>